<dbReference type="EMBL" id="JAULSC010000011">
    <property type="protein sequence ID" value="MDO3396475.1"/>
    <property type="molecule type" value="Genomic_DNA"/>
</dbReference>
<dbReference type="Gene3D" id="1.10.10.2840">
    <property type="entry name" value="PucR C-terminal helix-turn-helix domain"/>
    <property type="match status" value="1"/>
</dbReference>
<dbReference type="InterPro" id="IPR042070">
    <property type="entry name" value="PucR_C-HTH_sf"/>
</dbReference>
<keyword evidence="6" id="KW-1185">Reference proteome</keyword>
<dbReference type="Pfam" id="PF13556">
    <property type="entry name" value="HTH_30"/>
    <property type="match status" value="1"/>
</dbReference>
<dbReference type="PANTHER" id="PTHR33744:SF1">
    <property type="entry name" value="DNA-BINDING TRANSCRIPTIONAL ACTIVATOR ADER"/>
    <property type="match status" value="1"/>
</dbReference>
<reference evidence="5" key="1">
    <citation type="submission" date="2023-06" db="EMBL/GenBank/DDBJ databases">
        <title>Genome sequence of Nocardioides sp. SOB44.</title>
        <authorList>
            <person name="Zhang G."/>
        </authorList>
    </citation>
    <scope>NUCLEOTIDE SEQUENCE</scope>
    <source>
        <strain evidence="5">SOB44</strain>
    </source>
</reference>
<gene>
    <name evidence="5" type="ORF">QWJ41_12145</name>
</gene>
<dbReference type="InterPro" id="IPR051448">
    <property type="entry name" value="CdaR-like_regulators"/>
</dbReference>
<evidence type="ECO:0000259" key="3">
    <source>
        <dbReference type="Pfam" id="PF14361"/>
    </source>
</evidence>
<evidence type="ECO:0000313" key="6">
    <source>
        <dbReference type="Proteomes" id="UP001168363"/>
    </source>
</evidence>
<accession>A0ABT8TR78</accession>
<organism evidence="5 6">
    <name type="scientific">Nocardioides cremeus</name>
    <dbReference type="NCBI Taxonomy" id="3058044"/>
    <lineage>
        <taxon>Bacteria</taxon>
        <taxon>Bacillati</taxon>
        <taxon>Actinomycetota</taxon>
        <taxon>Actinomycetes</taxon>
        <taxon>Propionibacteriales</taxon>
        <taxon>Nocardioidaceae</taxon>
        <taxon>Nocardioides</taxon>
    </lineage>
</organism>
<name>A0ABT8TR78_9ACTN</name>
<dbReference type="Pfam" id="PF17853">
    <property type="entry name" value="GGDEF_2"/>
    <property type="match status" value="1"/>
</dbReference>
<dbReference type="Pfam" id="PF14361">
    <property type="entry name" value="RsbRD_N"/>
    <property type="match status" value="1"/>
</dbReference>
<evidence type="ECO:0000259" key="2">
    <source>
        <dbReference type="Pfam" id="PF13556"/>
    </source>
</evidence>
<feature type="domain" description="PucR C-terminal helix-turn-helix" evidence="2">
    <location>
        <begin position="343"/>
        <end position="397"/>
    </location>
</feature>
<dbReference type="InterPro" id="IPR025751">
    <property type="entry name" value="RsbRD_N_dom"/>
</dbReference>
<comment type="similarity">
    <text evidence="1">Belongs to the CdaR family.</text>
</comment>
<dbReference type="InterPro" id="IPR025736">
    <property type="entry name" value="PucR_C-HTH_dom"/>
</dbReference>
<dbReference type="PANTHER" id="PTHR33744">
    <property type="entry name" value="CARBOHYDRATE DIACID REGULATOR"/>
    <property type="match status" value="1"/>
</dbReference>
<dbReference type="RefSeq" id="WP_302708528.1">
    <property type="nucleotide sequence ID" value="NZ_JAULSC010000011.1"/>
</dbReference>
<comment type="caution">
    <text evidence="5">The sequence shown here is derived from an EMBL/GenBank/DDBJ whole genome shotgun (WGS) entry which is preliminary data.</text>
</comment>
<proteinExistence type="inferred from homology"/>
<feature type="domain" description="RsbT co-antagonist protein RsbRD N-terminal" evidence="3">
    <location>
        <begin position="28"/>
        <end position="167"/>
    </location>
</feature>
<evidence type="ECO:0000256" key="1">
    <source>
        <dbReference type="ARBA" id="ARBA00006754"/>
    </source>
</evidence>
<feature type="domain" description="CdaR GGDEF-like" evidence="4">
    <location>
        <begin position="184"/>
        <end position="296"/>
    </location>
</feature>
<evidence type="ECO:0000259" key="4">
    <source>
        <dbReference type="Pfam" id="PF17853"/>
    </source>
</evidence>
<evidence type="ECO:0000313" key="5">
    <source>
        <dbReference type="EMBL" id="MDO3396475.1"/>
    </source>
</evidence>
<protein>
    <submittedName>
        <fullName evidence="5">Helix-turn-helix domain-containing protein</fullName>
    </submittedName>
</protein>
<dbReference type="InterPro" id="IPR041522">
    <property type="entry name" value="CdaR_GGDEF"/>
</dbReference>
<dbReference type="Proteomes" id="UP001168363">
    <property type="component" value="Unassembled WGS sequence"/>
</dbReference>
<sequence>MPTRPLPWVEEWVTLFVLEESSASQVEAWVERTAYTILEEIPELASRPGLPEGIEAAIREHWTGFLDQLTQPQTAFVLVPTAVHIARESAQTSLPLETLNRVYRIAQQSTWGYVTDLIAEIDDARSERTELLIFLWERASDWIDRSINETSRIYHEARRRIEIGRNARWMETVSRVLDGEALDIRRLSAELEGYPMTGYHTAFILAAGEEQDAVESLEESCRHLAAEAGLRPPLVVRPGGRQAWMWTSTSRQLTPDAELTLSNSPVGDLRVLVGPSRPGLAGFASSHRLARRTLDIVHPDKRGVFLHAHHEALVLLGCNEEVDDFMRRTLGNLAGHAVHEVSLRKTVARYLALGGSIDRTAAELSVHRNTIRYRLQKATTLLGRDLGPTSSEVALALRHLELSHNGQLAP</sequence>